<name>A0ABS8T3T0_DATST</name>
<evidence type="ECO:0000313" key="1">
    <source>
        <dbReference type="EMBL" id="MCD7465649.1"/>
    </source>
</evidence>
<comment type="caution">
    <text evidence="1">The sequence shown here is derived from an EMBL/GenBank/DDBJ whole genome shotgun (WGS) entry which is preliminary data.</text>
</comment>
<reference evidence="1 2" key="1">
    <citation type="journal article" date="2021" name="BMC Genomics">
        <title>Datura genome reveals duplications of psychoactive alkaloid biosynthetic genes and high mutation rate following tissue culture.</title>
        <authorList>
            <person name="Rajewski A."/>
            <person name="Carter-House D."/>
            <person name="Stajich J."/>
            <person name="Litt A."/>
        </authorList>
    </citation>
    <scope>NUCLEOTIDE SEQUENCE [LARGE SCALE GENOMIC DNA]</scope>
    <source>
        <strain evidence="1">AR-01</strain>
    </source>
</reference>
<evidence type="ECO:0000313" key="2">
    <source>
        <dbReference type="Proteomes" id="UP000823775"/>
    </source>
</evidence>
<gene>
    <name evidence="1" type="ORF">HAX54_001682</name>
</gene>
<dbReference type="EMBL" id="JACEIK010001068">
    <property type="protein sequence ID" value="MCD7465649.1"/>
    <property type="molecule type" value="Genomic_DNA"/>
</dbReference>
<organism evidence="1 2">
    <name type="scientific">Datura stramonium</name>
    <name type="common">Jimsonweed</name>
    <name type="synonym">Common thornapple</name>
    <dbReference type="NCBI Taxonomy" id="4076"/>
    <lineage>
        <taxon>Eukaryota</taxon>
        <taxon>Viridiplantae</taxon>
        <taxon>Streptophyta</taxon>
        <taxon>Embryophyta</taxon>
        <taxon>Tracheophyta</taxon>
        <taxon>Spermatophyta</taxon>
        <taxon>Magnoliopsida</taxon>
        <taxon>eudicotyledons</taxon>
        <taxon>Gunneridae</taxon>
        <taxon>Pentapetalae</taxon>
        <taxon>asterids</taxon>
        <taxon>lamiids</taxon>
        <taxon>Solanales</taxon>
        <taxon>Solanaceae</taxon>
        <taxon>Solanoideae</taxon>
        <taxon>Datureae</taxon>
        <taxon>Datura</taxon>
    </lineage>
</organism>
<accession>A0ABS8T3T0</accession>
<keyword evidence="2" id="KW-1185">Reference proteome</keyword>
<protein>
    <submittedName>
        <fullName evidence="1">Uncharacterized protein</fullName>
    </submittedName>
</protein>
<sequence length="112" mass="12500">MQPVEILARRTSKIEALNTKWDMVSNGKEGYLGDATLHWLRGGRFSAENASQDGSRFGLEGTMNSTSVLGGWAKDLSTGLCSFNLWRLSRRVARVCIKLFEATFKEACRQIV</sequence>
<proteinExistence type="predicted"/>
<dbReference type="Proteomes" id="UP000823775">
    <property type="component" value="Unassembled WGS sequence"/>
</dbReference>